<dbReference type="EMBL" id="KN653868">
    <property type="protein sequence ID" value="KHN26469.1"/>
    <property type="molecule type" value="Genomic_DNA"/>
</dbReference>
<accession>A0A0B2R2I3</accession>
<evidence type="ECO:0000256" key="1">
    <source>
        <dbReference type="SAM" id="MobiDB-lite"/>
    </source>
</evidence>
<protein>
    <submittedName>
        <fullName evidence="2">Uncharacterized protein</fullName>
    </submittedName>
</protein>
<feature type="region of interest" description="Disordered" evidence="1">
    <location>
        <begin position="1"/>
        <end position="20"/>
    </location>
</feature>
<gene>
    <name evidence="2" type="ORF">glysoja_035804</name>
</gene>
<dbReference type="Proteomes" id="UP000053555">
    <property type="component" value="Unassembled WGS sequence"/>
</dbReference>
<sequence>MATPPRSPPPLDALSATTSRKTGQTIWLRRLTTRSLDQPQSIVNVNPATGRGSSPHKKKFHSYLAVVAREKILIVHSSWKVVPDSLKNLIWDDILDSHNRVPKSVGVVERAHWQLVVLCPRDNIVVWLCSLRKKPDINIKVVVNSAMKTVTTTLEGKSNQHVP</sequence>
<reference evidence="2" key="1">
    <citation type="submission" date="2014-07" db="EMBL/GenBank/DDBJ databases">
        <title>Identification of a novel salt tolerance gene in wild soybean by whole-genome sequencing.</title>
        <authorList>
            <person name="Lam H.-M."/>
            <person name="Qi X."/>
            <person name="Li M.-W."/>
            <person name="Liu X."/>
            <person name="Xie M."/>
            <person name="Ni M."/>
            <person name="Xu X."/>
        </authorList>
    </citation>
    <scope>NUCLEOTIDE SEQUENCE [LARGE SCALE GENOMIC DNA]</scope>
    <source>
        <tissue evidence="2">Root</tissue>
    </source>
</reference>
<name>A0A0B2R2I3_GLYSO</name>
<organism evidence="2">
    <name type="scientific">Glycine soja</name>
    <name type="common">Wild soybean</name>
    <dbReference type="NCBI Taxonomy" id="3848"/>
    <lineage>
        <taxon>Eukaryota</taxon>
        <taxon>Viridiplantae</taxon>
        <taxon>Streptophyta</taxon>
        <taxon>Embryophyta</taxon>
        <taxon>Tracheophyta</taxon>
        <taxon>Spermatophyta</taxon>
        <taxon>Magnoliopsida</taxon>
        <taxon>eudicotyledons</taxon>
        <taxon>Gunneridae</taxon>
        <taxon>Pentapetalae</taxon>
        <taxon>rosids</taxon>
        <taxon>fabids</taxon>
        <taxon>Fabales</taxon>
        <taxon>Fabaceae</taxon>
        <taxon>Papilionoideae</taxon>
        <taxon>50 kb inversion clade</taxon>
        <taxon>NPAAA clade</taxon>
        <taxon>indigoferoid/millettioid clade</taxon>
        <taxon>Phaseoleae</taxon>
        <taxon>Glycine</taxon>
        <taxon>Glycine subgen. Soja</taxon>
    </lineage>
</organism>
<proteinExistence type="predicted"/>
<dbReference type="AlphaFoldDB" id="A0A0B2R2I3"/>
<feature type="compositionally biased region" description="Pro residues" evidence="1">
    <location>
        <begin position="1"/>
        <end position="11"/>
    </location>
</feature>
<evidence type="ECO:0000313" key="2">
    <source>
        <dbReference type="EMBL" id="KHN26469.1"/>
    </source>
</evidence>